<gene>
    <name evidence="1" type="ORF">FRUB_08663</name>
</gene>
<accession>A0A225D3D3</accession>
<evidence type="ECO:0000313" key="1">
    <source>
        <dbReference type="EMBL" id="OWK36100.1"/>
    </source>
</evidence>
<organism evidence="1 2">
    <name type="scientific">Fimbriiglobus ruber</name>
    <dbReference type="NCBI Taxonomy" id="1908690"/>
    <lineage>
        <taxon>Bacteria</taxon>
        <taxon>Pseudomonadati</taxon>
        <taxon>Planctomycetota</taxon>
        <taxon>Planctomycetia</taxon>
        <taxon>Gemmatales</taxon>
        <taxon>Gemmataceae</taxon>
        <taxon>Fimbriiglobus</taxon>
    </lineage>
</organism>
<comment type="caution">
    <text evidence="1">The sequence shown here is derived from an EMBL/GenBank/DDBJ whole genome shotgun (WGS) entry which is preliminary data.</text>
</comment>
<dbReference type="EMBL" id="NIDE01000017">
    <property type="protein sequence ID" value="OWK36100.1"/>
    <property type="molecule type" value="Genomic_DNA"/>
</dbReference>
<keyword evidence="2" id="KW-1185">Reference proteome</keyword>
<evidence type="ECO:0000313" key="2">
    <source>
        <dbReference type="Proteomes" id="UP000214646"/>
    </source>
</evidence>
<name>A0A225D3D3_9BACT</name>
<dbReference type="AlphaFoldDB" id="A0A225D3D3"/>
<dbReference type="InterPro" id="IPR011659">
    <property type="entry name" value="WD40"/>
</dbReference>
<dbReference type="Proteomes" id="UP000214646">
    <property type="component" value="Unassembled WGS sequence"/>
</dbReference>
<protein>
    <submittedName>
        <fullName evidence="1">Uncharacterized protein</fullName>
    </submittedName>
</protein>
<dbReference type="Pfam" id="PF07676">
    <property type="entry name" value="PD40"/>
    <property type="match status" value="1"/>
</dbReference>
<sequence>MFEPGKKPTRLEKKERFDPKIASLALSPDGKYLLFCGDRKE</sequence>
<proteinExistence type="predicted"/>
<reference evidence="2" key="1">
    <citation type="submission" date="2017-06" db="EMBL/GenBank/DDBJ databases">
        <title>Genome analysis of Fimbriiglobus ruber SP5, the first member of the order Planctomycetales with confirmed chitinolytic capability.</title>
        <authorList>
            <person name="Ravin N.V."/>
            <person name="Rakitin A.L."/>
            <person name="Ivanova A.A."/>
            <person name="Beletsky A.V."/>
            <person name="Kulichevskaya I.S."/>
            <person name="Mardanov A.V."/>
            <person name="Dedysh S.N."/>
        </authorList>
    </citation>
    <scope>NUCLEOTIDE SEQUENCE [LARGE SCALE GENOMIC DNA]</scope>
    <source>
        <strain evidence="2">SP5</strain>
    </source>
</reference>